<dbReference type="PANTHER" id="PTHR30328">
    <property type="entry name" value="TRANSCRIPTIONAL REPRESSOR"/>
    <property type="match status" value="1"/>
</dbReference>
<dbReference type="AlphaFoldDB" id="A0A1Y1CN19"/>
<keyword evidence="5" id="KW-1185">Reference proteome</keyword>
<evidence type="ECO:0000259" key="3">
    <source>
        <dbReference type="PROSITE" id="PS50977"/>
    </source>
</evidence>
<dbReference type="SUPFAM" id="SSF46689">
    <property type="entry name" value="Homeodomain-like"/>
    <property type="match status" value="1"/>
</dbReference>
<dbReference type="InterPro" id="IPR009057">
    <property type="entry name" value="Homeodomain-like_sf"/>
</dbReference>
<dbReference type="PROSITE" id="PS50977">
    <property type="entry name" value="HTH_TETR_2"/>
    <property type="match status" value="1"/>
</dbReference>
<dbReference type="InterPro" id="IPR001647">
    <property type="entry name" value="HTH_TetR"/>
</dbReference>
<dbReference type="Gene3D" id="1.10.357.10">
    <property type="entry name" value="Tetracycline Repressor, domain 2"/>
    <property type="match status" value="1"/>
</dbReference>
<feature type="domain" description="HTH tetR-type" evidence="3">
    <location>
        <begin position="8"/>
        <end position="68"/>
    </location>
</feature>
<dbReference type="Pfam" id="PF00440">
    <property type="entry name" value="TetR_N"/>
    <property type="match status" value="1"/>
</dbReference>
<accession>A0A1Y1CN19</accession>
<dbReference type="InterPro" id="IPR050109">
    <property type="entry name" value="HTH-type_TetR-like_transc_reg"/>
</dbReference>
<name>A0A1Y1CN19_9BACT</name>
<keyword evidence="1 2" id="KW-0238">DNA-binding</keyword>
<proteinExistence type="predicted"/>
<dbReference type="KEGG" id="mbas:ALGA_3113"/>
<evidence type="ECO:0000256" key="1">
    <source>
        <dbReference type="ARBA" id="ARBA00023125"/>
    </source>
</evidence>
<dbReference type="PANTHER" id="PTHR30328:SF54">
    <property type="entry name" value="HTH-TYPE TRANSCRIPTIONAL REPRESSOR SCO4008"/>
    <property type="match status" value="1"/>
</dbReference>
<feature type="DNA-binding region" description="H-T-H motif" evidence="2">
    <location>
        <begin position="31"/>
        <end position="50"/>
    </location>
</feature>
<reference evidence="4 5" key="1">
    <citation type="journal article" date="2018" name="Mar. Genomics">
        <title>Complete genome sequence of Marinifilaceae bacterium strain SPP2, isolated from the Antarctic marine sediment.</title>
        <authorList>
            <person name="Watanabe M."/>
            <person name="Kojima H."/>
            <person name="Fukui M."/>
        </authorList>
    </citation>
    <scope>NUCLEOTIDE SEQUENCE [LARGE SCALE GENOMIC DNA]</scope>
    <source>
        <strain evidence="4 5">SPP2</strain>
    </source>
</reference>
<dbReference type="SUPFAM" id="SSF48498">
    <property type="entry name" value="Tetracyclin repressor-like, C-terminal domain"/>
    <property type="match status" value="1"/>
</dbReference>
<evidence type="ECO:0000256" key="2">
    <source>
        <dbReference type="PROSITE-ProRule" id="PRU00335"/>
    </source>
</evidence>
<dbReference type="InterPro" id="IPR036271">
    <property type="entry name" value="Tet_transcr_reg_TetR-rel_C_sf"/>
</dbReference>
<evidence type="ECO:0000313" key="5">
    <source>
        <dbReference type="Proteomes" id="UP000218267"/>
    </source>
</evidence>
<dbReference type="PRINTS" id="PR00455">
    <property type="entry name" value="HTHTETR"/>
</dbReference>
<sequence>MKEGKKSSETQETILIAARQIFAQKGLAGARMQEIADSAGINKALLHYYYRSKDKLFEQVFEEAFKQIVRPLGAFLADNSELFQKIRNICRLYHEVLIEYPFIPNFVINEINSDPTRILKLLDAEGVLEGMENTALQISEAVKSGIIRSIDSRELILNIISLSVFPFAARPIAQELLYKDINMDKMLNERADCVSDFIIKSIKI</sequence>
<dbReference type="EMBL" id="AP018042">
    <property type="protein sequence ID" value="BAX81413.1"/>
    <property type="molecule type" value="Genomic_DNA"/>
</dbReference>
<dbReference type="GO" id="GO:0003677">
    <property type="term" value="F:DNA binding"/>
    <property type="evidence" value="ECO:0007669"/>
    <property type="project" value="UniProtKB-UniRule"/>
</dbReference>
<organism evidence="4 5">
    <name type="scientific">Labilibaculum antarcticum</name>
    <dbReference type="NCBI Taxonomy" id="1717717"/>
    <lineage>
        <taxon>Bacteria</taxon>
        <taxon>Pseudomonadati</taxon>
        <taxon>Bacteroidota</taxon>
        <taxon>Bacteroidia</taxon>
        <taxon>Marinilabiliales</taxon>
        <taxon>Marinifilaceae</taxon>
        <taxon>Labilibaculum</taxon>
    </lineage>
</organism>
<reference evidence="5" key="2">
    <citation type="journal article" date="2020" name="Antonie Van Leeuwenhoek">
        <title>Labilibaculum antarcticum sp. nov., a novel facultative anaerobic, psychrotorelant bacterium isolated from marine sediment of Antarctica.</title>
        <authorList>
            <person name="Watanabe M."/>
            <person name="Kojima H."/>
            <person name="Fukui M."/>
        </authorList>
    </citation>
    <scope>NUCLEOTIDE SEQUENCE [LARGE SCALE GENOMIC DNA]</scope>
    <source>
        <strain evidence="5">SPP2</strain>
    </source>
</reference>
<evidence type="ECO:0000313" key="4">
    <source>
        <dbReference type="EMBL" id="BAX81413.1"/>
    </source>
</evidence>
<dbReference type="Proteomes" id="UP000218267">
    <property type="component" value="Chromosome"/>
</dbReference>
<dbReference type="RefSeq" id="WP_162845461.1">
    <property type="nucleotide sequence ID" value="NZ_AP018042.1"/>
</dbReference>
<gene>
    <name evidence="4" type="ORF">ALGA_3113</name>
</gene>
<protein>
    <submittedName>
        <fullName evidence="4">TetR family transcriptional regulator</fullName>
    </submittedName>
</protein>